<dbReference type="PIRSF" id="PIRSF037514">
    <property type="entry name" value="Rab_ger_ger_transf_A_fun"/>
    <property type="match status" value="1"/>
</dbReference>
<organism evidence="4 5">
    <name type="scientific">Lipomyces starkeyi NRRL Y-11557</name>
    <dbReference type="NCBI Taxonomy" id="675824"/>
    <lineage>
        <taxon>Eukaryota</taxon>
        <taxon>Fungi</taxon>
        <taxon>Dikarya</taxon>
        <taxon>Ascomycota</taxon>
        <taxon>Saccharomycotina</taxon>
        <taxon>Lipomycetes</taxon>
        <taxon>Lipomycetales</taxon>
        <taxon>Lipomycetaceae</taxon>
        <taxon>Lipomyces</taxon>
    </lineage>
</organism>
<dbReference type="AlphaFoldDB" id="A0A1E3QFG4"/>
<dbReference type="SUPFAM" id="SSF51905">
    <property type="entry name" value="FAD/NAD(P)-binding domain"/>
    <property type="match status" value="1"/>
</dbReference>
<dbReference type="PRINTS" id="PR00894">
    <property type="entry name" value="YEASTMRS6P"/>
</dbReference>
<dbReference type="PANTHER" id="PTHR11787:SF4">
    <property type="entry name" value="CHM, RAB ESCORT PROTEIN 1"/>
    <property type="match status" value="1"/>
</dbReference>
<proteinExistence type="inferred from homology"/>
<dbReference type="FunFam" id="1.10.405.10:FF:000003">
    <property type="entry name" value="Rab proteins geranylgeranyltransferase component A"/>
    <property type="match status" value="1"/>
</dbReference>
<evidence type="ECO:0000256" key="3">
    <source>
        <dbReference type="PIRNR" id="PIRNR037514"/>
    </source>
</evidence>
<dbReference type="Pfam" id="PF00996">
    <property type="entry name" value="GDI"/>
    <property type="match status" value="1"/>
</dbReference>
<reference evidence="4 5" key="1">
    <citation type="journal article" date="2016" name="Proc. Natl. Acad. Sci. U.S.A.">
        <title>Comparative genomics of biotechnologically important yeasts.</title>
        <authorList>
            <person name="Riley R."/>
            <person name="Haridas S."/>
            <person name="Wolfe K.H."/>
            <person name="Lopes M.R."/>
            <person name="Hittinger C.T."/>
            <person name="Goeker M."/>
            <person name="Salamov A.A."/>
            <person name="Wisecaver J.H."/>
            <person name="Long T.M."/>
            <person name="Calvey C.H."/>
            <person name="Aerts A.L."/>
            <person name="Barry K.W."/>
            <person name="Choi C."/>
            <person name="Clum A."/>
            <person name="Coughlan A.Y."/>
            <person name="Deshpande S."/>
            <person name="Douglass A.P."/>
            <person name="Hanson S.J."/>
            <person name="Klenk H.-P."/>
            <person name="LaButti K.M."/>
            <person name="Lapidus A."/>
            <person name="Lindquist E.A."/>
            <person name="Lipzen A.M."/>
            <person name="Meier-Kolthoff J.P."/>
            <person name="Ohm R.A."/>
            <person name="Otillar R.P."/>
            <person name="Pangilinan J.L."/>
            <person name="Peng Y."/>
            <person name="Rokas A."/>
            <person name="Rosa C.A."/>
            <person name="Scheuner C."/>
            <person name="Sibirny A.A."/>
            <person name="Slot J.C."/>
            <person name="Stielow J.B."/>
            <person name="Sun H."/>
            <person name="Kurtzman C.P."/>
            <person name="Blackwell M."/>
            <person name="Grigoriev I.V."/>
            <person name="Jeffries T.W."/>
        </authorList>
    </citation>
    <scope>NUCLEOTIDE SEQUENCE [LARGE SCALE GENOMIC DNA]</scope>
    <source>
        <strain evidence="4 5">NRRL Y-11557</strain>
    </source>
</reference>
<sequence length="546" mass="60377">MTTTTTSTASSTETCDVLIYGTGLVESVVAAALAWQGTNVLHIDSNPYYGGSWAALNLDELKAWTDRVNETASNNTSFSDAYLYISRNLDPRKYAIDLSPHILFTRSDLLNLLIKSRVSRYLEFKPLGSFHTFEQDSFEKVPGTKEDIFTSQTLTLLTKRSLMRFMKFVLDWEQNTTVWQEYKDEPISKFLEERFGLDAPQIVELVHSIGLLPTPKAPTELALGAIKRYLTSMQVYGNFPAMYSMYGTGGELAQGFCRSAAVAGAVYRLGTKLIGFDETAREAELDSGEKIKVTEKIISSEGAIAGDGEITRMVAVVEKDCKEWFAEGESAAVVVFPVDTLDGNRYAVQVLVMGSGSGQCPSGQAIWYLATQESGEQGRKYLYVALEKLEETILRESTEDFEFDVNEEEISYLPNGLPVISSVRLGESLRNFTPKESLKYILKLTYSQKVTVSPIEPTADSKVIYTIAPSMDLAFEGIVDQAKGLYELVTGTADDFFDVDFEDEDDDATATAAAADTDIRDIAEDKDDDVVGHHSDFEEVAGEMTI</sequence>
<dbReference type="GO" id="GO:0005829">
    <property type="term" value="C:cytosol"/>
    <property type="evidence" value="ECO:0007669"/>
    <property type="project" value="TreeGrafter"/>
</dbReference>
<evidence type="ECO:0000313" key="4">
    <source>
        <dbReference type="EMBL" id="ODQ76455.1"/>
    </source>
</evidence>
<comment type="function">
    <text evidence="2">Substrate-binding subunit (component A) of the Rab geranylgeranyltransferase (GGTase) complex. Binds unprenylated Rab proteins and presents the substrate peptide to the catalytic component B. The component A is thought to be regenerated by transferring its prenylated Rab back to the donor membrane.</text>
</comment>
<protein>
    <recommendedName>
        <fullName evidence="3">Rab proteins geranylgeranyltransferase</fullName>
    </recommendedName>
</protein>
<dbReference type="Proteomes" id="UP000094385">
    <property type="component" value="Unassembled WGS sequence"/>
</dbReference>
<dbReference type="GO" id="GO:0031267">
    <property type="term" value="F:small GTPase binding"/>
    <property type="evidence" value="ECO:0007669"/>
    <property type="project" value="EnsemblFungi"/>
</dbReference>
<dbReference type="EMBL" id="KV454289">
    <property type="protein sequence ID" value="ODQ76455.1"/>
    <property type="molecule type" value="Genomic_DNA"/>
</dbReference>
<dbReference type="GO" id="GO:0005092">
    <property type="term" value="F:GDP-dissociation inhibitor activity"/>
    <property type="evidence" value="ECO:0007669"/>
    <property type="project" value="UniProtKB-UniRule"/>
</dbReference>
<accession>A0A1E3QFG4</accession>
<dbReference type="GO" id="GO:0005634">
    <property type="term" value="C:nucleus"/>
    <property type="evidence" value="ECO:0007669"/>
    <property type="project" value="TreeGrafter"/>
</dbReference>
<dbReference type="Gene3D" id="3.30.519.10">
    <property type="entry name" value="Guanine Nucleotide Dissociation Inhibitor, domain 2"/>
    <property type="match status" value="2"/>
</dbReference>
<dbReference type="InterPro" id="IPR018203">
    <property type="entry name" value="GDP_dissociation_inhibitor"/>
</dbReference>
<dbReference type="PRINTS" id="PR00891">
    <property type="entry name" value="RABGDIREP"/>
</dbReference>
<dbReference type="Gene3D" id="3.50.50.60">
    <property type="entry name" value="FAD/NAD(P)-binding domain"/>
    <property type="match status" value="1"/>
</dbReference>
<dbReference type="GO" id="GO:0007264">
    <property type="term" value="P:small GTPase-mediated signal transduction"/>
    <property type="evidence" value="ECO:0007669"/>
    <property type="project" value="UniProtKB-UniRule"/>
</dbReference>
<dbReference type="InterPro" id="IPR017230">
    <property type="entry name" value="Mrs6"/>
</dbReference>
<comment type="similarity">
    <text evidence="1 3">Belongs to the Rab GDI family.</text>
</comment>
<dbReference type="GO" id="GO:0006888">
    <property type="term" value="P:endoplasmic reticulum to Golgi vesicle-mediated transport"/>
    <property type="evidence" value="ECO:0007669"/>
    <property type="project" value="EnsemblFungi"/>
</dbReference>
<dbReference type="InterPro" id="IPR036188">
    <property type="entry name" value="FAD/NAD-bd_sf"/>
</dbReference>
<evidence type="ECO:0000256" key="2">
    <source>
        <dbReference type="ARBA" id="ARBA00060123"/>
    </source>
</evidence>
<dbReference type="GO" id="GO:0006612">
    <property type="term" value="P:protein targeting to membrane"/>
    <property type="evidence" value="ECO:0007669"/>
    <property type="project" value="EnsemblFungi"/>
</dbReference>
<evidence type="ECO:0000313" key="5">
    <source>
        <dbReference type="Proteomes" id="UP000094385"/>
    </source>
</evidence>
<gene>
    <name evidence="4" type="ORF">LIPSTDRAFT_389</name>
</gene>
<dbReference type="GO" id="GO:0016020">
    <property type="term" value="C:membrane"/>
    <property type="evidence" value="ECO:0007669"/>
    <property type="project" value="EnsemblFungi"/>
</dbReference>
<keyword evidence="5" id="KW-1185">Reference proteome</keyword>
<name>A0A1E3QFG4_LIPST</name>
<dbReference type="SUPFAM" id="SSF54373">
    <property type="entry name" value="FAD-linked reductases, C-terminal domain"/>
    <property type="match status" value="1"/>
</dbReference>
<dbReference type="OrthoDB" id="1923006at2759"/>
<dbReference type="GO" id="GO:0004663">
    <property type="term" value="F:Rab geranylgeranyltransferase activity"/>
    <property type="evidence" value="ECO:0007669"/>
    <property type="project" value="EnsemblFungi"/>
</dbReference>
<dbReference type="Gene3D" id="1.10.405.10">
    <property type="entry name" value="Guanine Nucleotide Dissociation Inhibitor, domain 1"/>
    <property type="match status" value="1"/>
</dbReference>
<evidence type="ECO:0000256" key="1">
    <source>
        <dbReference type="ARBA" id="ARBA00005593"/>
    </source>
</evidence>
<dbReference type="GO" id="GO:0005968">
    <property type="term" value="C:Rab-protein geranylgeranyltransferase complex"/>
    <property type="evidence" value="ECO:0007669"/>
    <property type="project" value="EnsemblFungi"/>
</dbReference>
<dbReference type="PANTHER" id="PTHR11787">
    <property type="entry name" value="RAB GDP-DISSOCIATION INHIBITOR"/>
    <property type="match status" value="1"/>
</dbReference>
<dbReference type="STRING" id="675824.A0A1E3QFG4"/>